<dbReference type="GO" id="GO:0035861">
    <property type="term" value="C:site of double-strand break"/>
    <property type="evidence" value="ECO:0007669"/>
    <property type="project" value="TreeGrafter"/>
</dbReference>
<comment type="caution">
    <text evidence="1">The sequence shown here is derived from an EMBL/GenBank/DDBJ whole genome shotgun (WGS) entry which is preliminary data.</text>
</comment>
<dbReference type="InterPro" id="IPR052709">
    <property type="entry name" value="Transposase-MT_Hybrid"/>
</dbReference>
<dbReference type="AlphaFoldDB" id="A0A8X6IU73"/>
<dbReference type="GO" id="GO:0031297">
    <property type="term" value="P:replication fork processing"/>
    <property type="evidence" value="ECO:0007669"/>
    <property type="project" value="TreeGrafter"/>
</dbReference>
<dbReference type="GO" id="GO:0042800">
    <property type="term" value="F:histone H3K4 methyltransferase activity"/>
    <property type="evidence" value="ECO:0007669"/>
    <property type="project" value="TreeGrafter"/>
</dbReference>
<dbReference type="EMBL" id="BMAW01093516">
    <property type="protein sequence ID" value="GFS60789.1"/>
    <property type="molecule type" value="Genomic_DNA"/>
</dbReference>
<dbReference type="GO" id="GO:0046975">
    <property type="term" value="F:histone H3K36 methyltransferase activity"/>
    <property type="evidence" value="ECO:0007669"/>
    <property type="project" value="TreeGrafter"/>
</dbReference>
<proteinExistence type="predicted"/>
<dbReference type="GO" id="GO:0003697">
    <property type="term" value="F:single-stranded DNA binding"/>
    <property type="evidence" value="ECO:0007669"/>
    <property type="project" value="TreeGrafter"/>
</dbReference>
<dbReference type="PANTHER" id="PTHR46060">
    <property type="entry name" value="MARINER MOS1 TRANSPOSASE-LIKE PROTEIN"/>
    <property type="match status" value="1"/>
</dbReference>
<keyword evidence="2" id="KW-1185">Reference proteome</keyword>
<evidence type="ECO:0000313" key="2">
    <source>
        <dbReference type="Proteomes" id="UP000887013"/>
    </source>
</evidence>
<dbReference type="OrthoDB" id="10046483at2759"/>
<dbReference type="GO" id="GO:0044774">
    <property type="term" value="P:mitotic DNA integrity checkpoint signaling"/>
    <property type="evidence" value="ECO:0007669"/>
    <property type="project" value="TreeGrafter"/>
</dbReference>
<dbReference type="GO" id="GO:0000793">
    <property type="term" value="C:condensed chromosome"/>
    <property type="evidence" value="ECO:0007669"/>
    <property type="project" value="TreeGrafter"/>
</dbReference>
<evidence type="ECO:0000313" key="1">
    <source>
        <dbReference type="EMBL" id="GFS60789.1"/>
    </source>
</evidence>
<name>A0A8X6IU73_NEPPI</name>
<sequence>MVVNFIFRAKKFSLCQGRKTLRSTIEEEYLCHIMLLFIYKGMKAIEETKKKNNYIYGNVLKLNKSHSWFEKFKKGNRNHKDGARKAQLPNLIDDILKAMVDSDLRQTINELSLQIGCLWSSVQNHLSRIGKLHRQRIWVSHGLTETVFNH</sequence>
<dbReference type="GO" id="GO:0003690">
    <property type="term" value="F:double-stranded DNA binding"/>
    <property type="evidence" value="ECO:0007669"/>
    <property type="project" value="TreeGrafter"/>
</dbReference>
<dbReference type="GO" id="GO:0044547">
    <property type="term" value="F:DNA topoisomerase binding"/>
    <property type="evidence" value="ECO:0007669"/>
    <property type="project" value="TreeGrafter"/>
</dbReference>
<dbReference type="GO" id="GO:0000729">
    <property type="term" value="P:DNA double-strand break processing"/>
    <property type="evidence" value="ECO:0007669"/>
    <property type="project" value="TreeGrafter"/>
</dbReference>
<organism evidence="1 2">
    <name type="scientific">Nephila pilipes</name>
    <name type="common">Giant wood spider</name>
    <name type="synonym">Nephila maculata</name>
    <dbReference type="NCBI Taxonomy" id="299642"/>
    <lineage>
        <taxon>Eukaryota</taxon>
        <taxon>Metazoa</taxon>
        <taxon>Ecdysozoa</taxon>
        <taxon>Arthropoda</taxon>
        <taxon>Chelicerata</taxon>
        <taxon>Arachnida</taxon>
        <taxon>Araneae</taxon>
        <taxon>Araneomorphae</taxon>
        <taxon>Entelegynae</taxon>
        <taxon>Araneoidea</taxon>
        <taxon>Nephilidae</taxon>
        <taxon>Nephila</taxon>
    </lineage>
</organism>
<protein>
    <submittedName>
        <fullName evidence="1">Histone-lysine N-methyltransferase SETMAR</fullName>
    </submittedName>
</protein>
<reference evidence="1" key="1">
    <citation type="submission" date="2020-08" db="EMBL/GenBank/DDBJ databases">
        <title>Multicomponent nature underlies the extraordinary mechanical properties of spider dragline silk.</title>
        <authorList>
            <person name="Kono N."/>
            <person name="Nakamura H."/>
            <person name="Mori M."/>
            <person name="Yoshida Y."/>
            <person name="Ohtoshi R."/>
            <person name="Malay A.D."/>
            <person name="Moran D.A.P."/>
            <person name="Tomita M."/>
            <person name="Numata K."/>
            <person name="Arakawa K."/>
        </authorList>
    </citation>
    <scope>NUCLEOTIDE SEQUENCE</scope>
</reference>
<accession>A0A8X6IU73</accession>
<dbReference type="GO" id="GO:0000014">
    <property type="term" value="F:single-stranded DNA endodeoxyribonuclease activity"/>
    <property type="evidence" value="ECO:0007669"/>
    <property type="project" value="TreeGrafter"/>
</dbReference>
<gene>
    <name evidence="1" type="primary">WH47_08618</name>
    <name evidence="1" type="ORF">NPIL_151471</name>
</gene>
<dbReference type="GO" id="GO:0006303">
    <property type="term" value="P:double-strand break repair via nonhomologous end joining"/>
    <property type="evidence" value="ECO:0007669"/>
    <property type="project" value="TreeGrafter"/>
</dbReference>
<dbReference type="GO" id="GO:0005634">
    <property type="term" value="C:nucleus"/>
    <property type="evidence" value="ECO:0007669"/>
    <property type="project" value="TreeGrafter"/>
</dbReference>
<dbReference type="GO" id="GO:0015074">
    <property type="term" value="P:DNA integration"/>
    <property type="evidence" value="ECO:0007669"/>
    <property type="project" value="TreeGrafter"/>
</dbReference>
<dbReference type="PANTHER" id="PTHR46060:SF2">
    <property type="entry name" value="HISTONE-LYSINE N-METHYLTRANSFERASE SETMAR"/>
    <property type="match status" value="1"/>
</dbReference>
<dbReference type="Proteomes" id="UP000887013">
    <property type="component" value="Unassembled WGS sequence"/>
</dbReference>